<dbReference type="PANTHER" id="PTHR34948">
    <property type="entry name" value="OS08G0299200 PROTEIN"/>
    <property type="match status" value="1"/>
</dbReference>
<organism evidence="3 4">
    <name type="scientific">Setaria viridis</name>
    <name type="common">Green bristlegrass</name>
    <name type="synonym">Setaria italica subsp. viridis</name>
    <dbReference type="NCBI Taxonomy" id="4556"/>
    <lineage>
        <taxon>Eukaryota</taxon>
        <taxon>Viridiplantae</taxon>
        <taxon>Streptophyta</taxon>
        <taxon>Embryophyta</taxon>
        <taxon>Tracheophyta</taxon>
        <taxon>Spermatophyta</taxon>
        <taxon>Magnoliopsida</taxon>
        <taxon>Liliopsida</taxon>
        <taxon>Poales</taxon>
        <taxon>Poaceae</taxon>
        <taxon>PACMAD clade</taxon>
        <taxon>Panicoideae</taxon>
        <taxon>Panicodae</taxon>
        <taxon>Paniceae</taxon>
        <taxon>Cenchrinae</taxon>
        <taxon>Setaria</taxon>
    </lineage>
</organism>
<dbReference type="EMBL" id="CM016556">
    <property type="protein sequence ID" value="TKW16705.1"/>
    <property type="molecule type" value="Genomic_DNA"/>
</dbReference>
<proteinExistence type="predicted"/>
<dbReference type="Proteomes" id="UP000298652">
    <property type="component" value="Chromosome 5"/>
</dbReference>
<dbReference type="AlphaFoldDB" id="A0A4U6UNC3"/>
<gene>
    <name evidence="3" type="ORF">SEVIR_5G316900v2</name>
</gene>
<evidence type="ECO:0000256" key="1">
    <source>
        <dbReference type="SAM" id="MobiDB-lite"/>
    </source>
</evidence>
<dbReference type="InterPro" id="IPR023577">
    <property type="entry name" value="CYTH_domain"/>
</dbReference>
<reference evidence="3" key="1">
    <citation type="submission" date="2019-03" db="EMBL/GenBank/DDBJ databases">
        <title>WGS assembly of Setaria viridis.</title>
        <authorList>
            <person name="Huang P."/>
            <person name="Jenkins J."/>
            <person name="Grimwood J."/>
            <person name="Barry K."/>
            <person name="Healey A."/>
            <person name="Mamidi S."/>
            <person name="Sreedasyam A."/>
            <person name="Shu S."/>
            <person name="Feldman M."/>
            <person name="Wu J."/>
            <person name="Yu Y."/>
            <person name="Chen C."/>
            <person name="Johnson J."/>
            <person name="Rokhsar D."/>
            <person name="Baxter I."/>
            <person name="Schmutz J."/>
            <person name="Brutnell T."/>
            <person name="Kellogg E."/>
        </authorList>
    </citation>
    <scope>NUCLEOTIDE SEQUENCE [LARGE SCALE GENOMIC DNA]</scope>
</reference>
<dbReference type="PANTHER" id="PTHR34948:SF2">
    <property type="entry name" value="TRIPHOSPHATE TUNNEL METALLOENZYME 3"/>
    <property type="match status" value="1"/>
</dbReference>
<dbReference type="OMA" id="IECESSN"/>
<feature type="domain" description="CYTH" evidence="2">
    <location>
        <begin position="33"/>
        <end position="86"/>
    </location>
</feature>
<evidence type="ECO:0000313" key="4">
    <source>
        <dbReference type="Proteomes" id="UP000298652"/>
    </source>
</evidence>
<dbReference type="InterPro" id="IPR033469">
    <property type="entry name" value="CYTH-like_dom_sf"/>
</dbReference>
<dbReference type="Pfam" id="PF01928">
    <property type="entry name" value="CYTH"/>
    <property type="match status" value="1"/>
</dbReference>
<dbReference type="Gene3D" id="2.40.320.10">
    <property type="entry name" value="Hypothetical Protein Pfu-838710-001"/>
    <property type="match status" value="1"/>
</dbReference>
<keyword evidence="4" id="KW-1185">Reference proteome</keyword>
<evidence type="ECO:0000313" key="3">
    <source>
        <dbReference type="EMBL" id="TKW16705.1"/>
    </source>
</evidence>
<feature type="region of interest" description="Disordered" evidence="1">
    <location>
        <begin position="1"/>
        <end position="27"/>
    </location>
</feature>
<dbReference type="Gramene" id="TKW16705">
    <property type="protein sequence ID" value="TKW16705"/>
    <property type="gene ID" value="SEVIR_5G316900v2"/>
</dbReference>
<dbReference type="SUPFAM" id="SSF55154">
    <property type="entry name" value="CYTH-like phosphatases"/>
    <property type="match status" value="1"/>
</dbReference>
<evidence type="ECO:0000259" key="2">
    <source>
        <dbReference type="Pfam" id="PF01928"/>
    </source>
</evidence>
<sequence>MEHLRGCSQNDSFVTPRGVGGNYPPIPSITHPRFRNTRAIYELEDQGLVLELDETRFGFRTSYELECETPEPDQVKEVLERLLTVAGVPYDYSRSNKFACFMVGKLLP</sequence>
<protein>
    <recommendedName>
        <fullName evidence="2">CYTH domain-containing protein</fullName>
    </recommendedName>
</protein>
<dbReference type="GO" id="GO:0016462">
    <property type="term" value="F:pyrophosphatase activity"/>
    <property type="evidence" value="ECO:0007669"/>
    <property type="project" value="UniProtKB-ARBA"/>
</dbReference>
<name>A0A4U6UNC3_SETVI</name>
<accession>A0A4U6UNC3</accession>